<dbReference type="Proteomes" id="UP000069940">
    <property type="component" value="Unassembled WGS sequence"/>
</dbReference>
<reference evidence="3" key="2">
    <citation type="submission" date="2025-05" db="UniProtKB">
        <authorList>
            <consortium name="EnsemblMetazoa"/>
        </authorList>
    </citation>
    <scope>IDENTIFICATION</scope>
    <source>
        <strain evidence="3">Foshan</strain>
    </source>
</reference>
<protein>
    <recommendedName>
        <fullName evidence="2">Helix-turn-helix domain-containing protein</fullName>
    </recommendedName>
</protein>
<evidence type="ECO:0000259" key="2">
    <source>
        <dbReference type="Pfam" id="PF26215"/>
    </source>
</evidence>
<dbReference type="PANTHER" id="PTHR21301">
    <property type="entry name" value="REVERSE TRANSCRIPTASE"/>
    <property type="match status" value="1"/>
</dbReference>
<name>A0ABM1ZJZ4_AEDAL</name>
<sequence>MAETHTSFYTKIGQDYGPAVQRNFKEYASNNRKLGNMLSRKNFLIECRRNGFVPQHIVHSLKCVHELLATRSPYARKLTNSIMRFQKTLLNVEIEDAFYRIKVLHRELAHLKSQIINETDSVIHQQFFTSQEFAFHGNLHNRTDQTNKKLRRIVSRAMDDNQDRLPEGNEKAILNTTSKAIPPEANILLSMGPKFVLPYKTPSHIPFFHLIADVENVLSLGEDQDVRERTRCQVVNHIQNFIQRFPSNSPSQLERFCHKAEVQTRKFVKDNPDILITEADKGNRTVVMSLEQYDGKMMQLVNDPDTYEQLRSDPTDKYQRKNNSMVQRLVNLQLIDGKTKYQLMCYNAVCPRIYGLPKAHKQGMPLRPVVPNVTAPTYHLSKYIAHILQSSFTSEYDARDSKTFCEYVNRLDVPPDHIMVSLDAVSLFTNVTKPSVIHDVIMIWDKIREKTKINLDLFLELVSFCMDASFFCFRGKFFHQRSGTAMGSPLSPVLADIVMDSIISRAINAANIPPQFIRKYVDDLFLLIHKDRVQEVLEIFNLQDENIKFTCEVEVDGKLPYLDMLMIQTGEGRIKTDWYSKPISSGRILNFFSFHPIHQKLGVATNFINRVRTLSTIRTEEEKNQLIRCQLKSNDYPLHLINRMLHQPRPPEVAETPNMYRSVVHIPGLTPTIRRILRQNVPSVGIACSNNNTVKQLYKTAKDPVPYMQKSNVVYKIACRDCSGCYIGMTKNQLRTRMYGHQTLVNTLDRKLSAGLPYCDPEIQLLSQKTAMMEHCVQQQHRFDVGNPTIVDCCFKTQALPVLEMCHILTTPQAVNRRTDTADMSATYSFLIASVNDLRRESGRTDRSNNQHTDATHTTQHRLETTDQ</sequence>
<dbReference type="InterPro" id="IPR058912">
    <property type="entry name" value="HTH_animal"/>
</dbReference>
<proteinExistence type="predicted"/>
<dbReference type="GeneID" id="134290711"/>
<evidence type="ECO:0000313" key="4">
    <source>
        <dbReference type="Proteomes" id="UP000069940"/>
    </source>
</evidence>
<keyword evidence="4" id="KW-1185">Reference proteome</keyword>
<evidence type="ECO:0000256" key="1">
    <source>
        <dbReference type="SAM" id="MobiDB-lite"/>
    </source>
</evidence>
<organism evidence="3 4">
    <name type="scientific">Aedes albopictus</name>
    <name type="common">Asian tiger mosquito</name>
    <name type="synonym">Stegomyia albopicta</name>
    <dbReference type="NCBI Taxonomy" id="7160"/>
    <lineage>
        <taxon>Eukaryota</taxon>
        <taxon>Metazoa</taxon>
        <taxon>Ecdysozoa</taxon>
        <taxon>Arthropoda</taxon>
        <taxon>Hexapoda</taxon>
        <taxon>Insecta</taxon>
        <taxon>Pterygota</taxon>
        <taxon>Neoptera</taxon>
        <taxon>Endopterygota</taxon>
        <taxon>Diptera</taxon>
        <taxon>Nematocera</taxon>
        <taxon>Culicoidea</taxon>
        <taxon>Culicidae</taxon>
        <taxon>Culicinae</taxon>
        <taxon>Aedini</taxon>
        <taxon>Aedes</taxon>
        <taxon>Stegomyia</taxon>
    </lineage>
</organism>
<dbReference type="RefSeq" id="XP_062713873.1">
    <property type="nucleotide sequence ID" value="XM_062857889.1"/>
</dbReference>
<dbReference type="Pfam" id="PF26215">
    <property type="entry name" value="HTH_animal"/>
    <property type="match status" value="1"/>
</dbReference>
<accession>A0ABM1ZJZ4</accession>
<dbReference type="EnsemblMetazoa" id="AALFPA23_019219.R28270">
    <property type="protein sequence ID" value="AALFPA23_019219.P28270"/>
    <property type="gene ID" value="AALFPA23_019219"/>
</dbReference>
<feature type="region of interest" description="Disordered" evidence="1">
    <location>
        <begin position="841"/>
        <end position="868"/>
    </location>
</feature>
<reference evidence="4" key="1">
    <citation type="journal article" date="2015" name="Proc. Natl. Acad. Sci. U.S.A.">
        <title>Genome sequence of the Asian Tiger mosquito, Aedes albopictus, reveals insights into its biology, genetics, and evolution.</title>
        <authorList>
            <person name="Chen X.G."/>
            <person name="Jiang X."/>
            <person name="Gu J."/>
            <person name="Xu M."/>
            <person name="Wu Y."/>
            <person name="Deng Y."/>
            <person name="Zhang C."/>
            <person name="Bonizzoni M."/>
            <person name="Dermauw W."/>
            <person name="Vontas J."/>
            <person name="Armbruster P."/>
            <person name="Huang X."/>
            <person name="Yang Y."/>
            <person name="Zhang H."/>
            <person name="He W."/>
            <person name="Peng H."/>
            <person name="Liu Y."/>
            <person name="Wu K."/>
            <person name="Chen J."/>
            <person name="Lirakis M."/>
            <person name="Topalis P."/>
            <person name="Van Leeuwen T."/>
            <person name="Hall A.B."/>
            <person name="Jiang X."/>
            <person name="Thorpe C."/>
            <person name="Mueller R.L."/>
            <person name="Sun C."/>
            <person name="Waterhouse R.M."/>
            <person name="Yan G."/>
            <person name="Tu Z.J."/>
            <person name="Fang X."/>
            <person name="James A.A."/>
        </authorList>
    </citation>
    <scope>NUCLEOTIDE SEQUENCE [LARGE SCALE GENOMIC DNA]</scope>
    <source>
        <strain evidence="4">Foshan</strain>
    </source>
</reference>
<dbReference type="CDD" id="cd00304">
    <property type="entry name" value="RT_like"/>
    <property type="match status" value="1"/>
</dbReference>
<evidence type="ECO:0000313" key="3">
    <source>
        <dbReference type="EnsemblMetazoa" id="AALFPA23_019219.P28270"/>
    </source>
</evidence>
<feature type="domain" description="Helix-turn-helix" evidence="2">
    <location>
        <begin position="587"/>
        <end position="643"/>
    </location>
</feature>
<dbReference type="PANTHER" id="PTHR21301:SF10">
    <property type="entry name" value="REVERSE TRANSCRIPTASE DOMAIN-CONTAINING PROTEIN"/>
    <property type="match status" value="1"/>
</dbReference>